<dbReference type="PANTHER" id="PTHR34981">
    <property type="entry name" value="CELL DIVISION PROTEIN ZAPA"/>
    <property type="match status" value="1"/>
</dbReference>
<dbReference type="GO" id="GO:0030428">
    <property type="term" value="C:cell septum"/>
    <property type="evidence" value="ECO:0007669"/>
    <property type="project" value="TreeGrafter"/>
</dbReference>
<dbReference type="GO" id="GO:0000917">
    <property type="term" value="P:division septum assembly"/>
    <property type="evidence" value="ECO:0007669"/>
    <property type="project" value="UniProtKB-KW"/>
</dbReference>
<dbReference type="RefSeq" id="WP_021169984.1">
    <property type="nucleotide sequence ID" value="NZ_CTRP01000014.1"/>
</dbReference>
<proteinExistence type="predicted"/>
<evidence type="ECO:0000256" key="7">
    <source>
        <dbReference type="ARBA" id="ARBA00024910"/>
    </source>
</evidence>
<evidence type="ECO:0000313" key="10">
    <source>
        <dbReference type="EMBL" id="CQR73981.1"/>
    </source>
</evidence>
<evidence type="ECO:0000313" key="11">
    <source>
        <dbReference type="Proteomes" id="UP000049855"/>
    </source>
</evidence>
<gene>
    <name evidence="10" type="ORF">SpAn4DRAFT_0443</name>
</gene>
<dbReference type="GO" id="GO:0043093">
    <property type="term" value="P:FtsZ-dependent cytokinesis"/>
    <property type="evidence" value="ECO:0007669"/>
    <property type="project" value="TreeGrafter"/>
</dbReference>
<evidence type="ECO:0000256" key="2">
    <source>
        <dbReference type="ARBA" id="ARBA00015195"/>
    </source>
</evidence>
<dbReference type="GO" id="GO:0032153">
    <property type="term" value="C:cell division site"/>
    <property type="evidence" value="ECO:0007669"/>
    <property type="project" value="TreeGrafter"/>
</dbReference>
<organism evidence="10 11">
    <name type="scientific">Sporomusa ovata</name>
    <dbReference type="NCBI Taxonomy" id="2378"/>
    <lineage>
        <taxon>Bacteria</taxon>
        <taxon>Bacillati</taxon>
        <taxon>Bacillota</taxon>
        <taxon>Negativicutes</taxon>
        <taxon>Selenomonadales</taxon>
        <taxon>Sporomusaceae</taxon>
        <taxon>Sporomusa</taxon>
    </lineage>
</organism>
<sequence>MSDKKNKVTVQIYGESYALKGNIEPERIMRLAAMLDERMKKTAKANIRLSPTKIAVLTALNIADDFLRLEQDYLELIELIKEDK</sequence>
<keyword evidence="6" id="KW-0131">Cell cycle</keyword>
<dbReference type="Gene3D" id="6.10.250.790">
    <property type="match status" value="1"/>
</dbReference>
<comment type="function">
    <text evidence="7">Activator of cell division through the inhibition of FtsZ GTPase activity, therefore promoting FtsZ assembly into bundles of protofilaments necessary for the formation of the division Z ring. It is recruited early at mid-cell but it is not essential for cell division.</text>
</comment>
<dbReference type="InterPro" id="IPR036192">
    <property type="entry name" value="Cell_div_ZapA-like_sf"/>
</dbReference>
<dbReference type="PANTHER" id="PTHR34981:SF1">
    <property type="entry name" value="CELL DIVISION PROTEIN ZAPA"/>
    <property type="match status" value="1"/>
</dbReference>
<dbReference type="AlphaFoldDB" id="A0A0U1L2S1"/>
<evidence type="ECO:0000256" key="6">
    <source>
        <dbReference type="ARBA" id="ARBA00023306"/>
    </source>
</evidence>
<keyword evidence="5" id="KW-0717">Septation</keyword>
<dbReference type="SUPFAM" id="SSF102829">
    <property type="entry name" value="Cell division protein ZapA-like"/>
    <property type="match status" value="1"/>
</dbReference>
<evidence type="ECO:0000256" key="8">
    <source>
        <dbReference type="ARBA" id="ARBA00026068"/>
    </source>
</evidence>
<evidence type="ECO:0000256" key="5">
    <source>
        <dbReference type="ARBA" id="ARBA00023210"/>
    </source>
</evidence>
<keyword evidence="4" id="KW-0132">Cell division</keyword>
<dbReference type="EMBL" id="CTRP01000014">
    <property type="protein sequence ID" value="CQR73981.1"/>
    <property type="molecule type" value="Genomic_DNA"/>
</dbReference>
<dbReference type="Pfam" id="PF05164">
    <property type="entry name" value="ZapA"/>
    <property type="match status" value="1"/>
</dbReference>
<reference evidence="11" key="1">
    <citation type="submission" date="2015-03" db="EMBL/GenBank/DDBJ databases">
        <authorList>
            <person name="Nijsse Bart"/>
        </authorList>
    </citation>
    <scope>NUCLEOTIDE SEQUENCE [LARGE SCALE GENOMIC DNA]</scope>
</reference>
<protein>
    <recommendedName>
        <fullName evidence="2">Cell division protein ZapA</fullName>
    </recommendedName>
    <alternativeName>
        <fullName evidence="9">Z ring-associated protein ZapA</fullName>
    </alternativeName>
</protein>
<comment type="subcellular location">
    <subcellularLocation>
        <location evidence="1">Cytoplasm</location>
    </subcellularLocation>
</comment>
<dbReference type="Proteomes" id="UP000049855">
    <property type="component" value="Unassembled WGS sequence"/>
</dbReference>
<evidence type="ECO:0000256" key="3">
    <source>
        <dbReference type="ARBA" id="ARBA00022490"/>
    </source>
</evidence>
<dbReference type="InterPro" id="IPR007838">
    <property type="entry name" value="Cell_div_ZapA-like"/>
</dbReference>
<dbReference type="GO" id="GO:0005829">
    <property type="term" value="C:cytosol"/>
    <property type="evidence" value="ECO:0007669"/>
    <property type="project" value="TreeGrafter"/>
</dbReference>
<evidence type="ECO:0000256" key="4">
    <source>
        <dbReference type="ARBA" id="ARBA00022618"/>
    </source>
</evidence>
<dbReference type="GO" id="GO:0000921">
    <property type="term" value="P:septin ring assembly"/>
    <property type="evidence" value="ECO:0007669"/>
    <property type="project" value="TreeGrafter"/>
</dbReference>
<evidence type="ECO:0000256" key="1">
    <source>
        <dbReference type="ARBA" id="ARBA00004496"/>
    </source>
</evidence>
<keyword evidence="3" id="KW-0963">Cytoplasm</keyword>
<dbReference type="InterPro" id="IPR053712">
    <property type="entry name" value="Bac_CellDiv_Activator"/>
</dbReference>
<name>A0A0U1L2S1_9FIRM</name>
<keyword evidence="11" id="KW-1185">Reference proteome</keyword>
<evidence type="ECO:0000256" key="9">
    <source>
        <dbReference type="ARBA" id="ARBA00033158"/>
    </source>
</evidence>
<comment type="subunit">
    <text evidence="8">Homodimer. Interacts with FtsZ.</text>
</comment>
<accession>A0A0U1L2S1</accession>